<organism evidence="1 2">
    <name type="scientific">Eragrostis curvula</name>
    <name type="common">weeping love grass</name>
    <dbReference type="NCBI Taxonomy" id="38414"/>
    <lineage>
        <taxon>Eukaryota</taxon>
        <taxon>Viridiplantae</taxon>
        <taxon>Streptophyta</taxon>
        <taxon>Embryophyta</taxon>
        <taxon>Tracheophyta</taxon>
        <taxon>Spermatophyta</taxon>
        <taxon>Magnoliopsida</taxon>
        <taxon>Liliopsida</taxon>
        <taxon>Poales</taxon>
        <taxon>Poaceae</taxon>
        <taxon>PACMAD clade</taxon>
        <taxon>Chloridoideae</taxon>
        <taxon>Eragrostideae</taxon>
        <taxon>Eragrostidinae</taxon>
        <taxon>Eragrostis</taxon>
    </lineage>
</organism>
<protein>
    <submittedName>
        <fullName evidence="1">Uncharacterized protein</fullName>
    </submittedName>
</protein>
<sequence length="153" mass="15695">MADAPRSCGRRSGGRAGRLRARGCCCSSSAPPPVAVVACRRRRLLLSNAGPTSPAPRGGNDGGESCCAGAARRWNWTWPLLRNPAGPGECWCDAAAGRGRSGRSAGGADAEEECGCDAAAARSAAQSYARAASSAVAMEIFVLFLQIDPCIIL</sequence>
<dbReference type="EMBL" id="RWGY01000002">
    <property type="protein sequence ID" value="TVU50947.1"/>
    <property type="molecule type" value="Genomic_DNA"/>
</dbReference>
<gene>
    <name evidence="1" type="ORF">EJB05_02345</name>
</gene>
<dbReference type="Proteomes" id="UP000324897">
    <property type="component" value="Chromosome 6"/>
</dbReference>
<keyword evidence="2" id="KW-1185">Reference proteome</keyword>
<proteinExistence type="predicted"/>
<comment type="caution">
    <text evidence="1">The sequence shown here is derived from an EMBL/GenBank/DDBJ whole genome shotgun (WGS) entry which is preliminary data.</text>
</comment>
<accession>A0A5J9WSP7</accession>
<feature type="non-terminal residue" evidence="1">
    <location>
        <position position="1"/>
    </location>
</feature>
<dbReference type="Gramene" id="TVU50947">
    <property type="protein sequence ID" value="TVU50947"/>
    <property type="gene ID" value="EJB05_02345"/>
</dbReference>
<name>A0A5J9WSP7_9POAL</name>
<reference evidence="1 2" key="1">
    <citation type="journal article" date="2019" name="Sci. Rep.">
        <title>A high-quality genome of Eragrostis curvula grass provides insights into Poaceae evolution and supports new strategies to enhance forage quality.</title>
        <authorList>
            <person name="Carballo J."/>
            <person name="Santos B.A.C.M."/>
            <person name="Zappacosta D."/>
            <person name="Garbus I."/>
            <person name="Selva J.P."/>
            <person name="Gallo C.A."/>
            <person name="Diaz A."/>
            <person name="Albertini E."/>
            <person name="Caccamo M."/>
            <person name="Echenique V."/>
        </authorList>
    </citation>
    <scope>NUCLEOTIDE SEQUENCE [LARGE SCALE GENOMIC DNA]</scope>
    <source>
        <strain evidence="2">cv. Victoria</strain>
        <tissue evidence="1">Leaf</tissue>
    </source>
</reference>
<dbReference type="AlphaFoldDB" id="A0A5J9WSP7"/>
<evidence type="ECO:0000313" key="2">
    <source>
        <dbReference type="Proteomes" id="UP000324897"/>
    </source>
</evidence>
<evidence type="ECO:0000313" key="1">
    <source>
        <dbReference type="EMBL" id="TVU50947.1"/>
    </source>
</evidence>